<accession>A0ACC2NSK2</accession>
<dbReference type="Proteomes" id="UP001239111">
    <property type="component" value="Chromosome 3"/>
</dbReference>
<protein>
    <submittedName>
        <fullName evidence="1">Uncharacterized protein</fullName>
    </submittedName>
</protein>
<evidence type="ECO:0000313" key="2">
    <source>
        <dbReference type="Proteomes" id="UP001239111"/>
    </source>
</evidence>
<reference evidence="1" key="1">
    <citation type="submission" date="2023-04" db="EMBL/GenBank/DDBJ databases">
        <title>A chromosome-level genome assembly of the parasitoid wasp Eretmocerus hayati.</title>
        <authorList>
            <person name="Zhong Y."/>
            <person name="Liu S."/>
            <person name="Liu Y."/>
        </authorList>
    </citation>
    <scope>NUCLEOTIDE SEQUENCE</scope>
    <source>
        <strain evidence="1">ZJU_SS_LIU_2023</strain>
    </source>
</reference>
<proteinExistence type="predicted"/>
<organism evidence="1 2">
    <name type="scientific">Eretmocerus hayati</name>
    <dbReference type="NCBI Taxonomy" id="131215"/>
    <lineage>
        <taxon>Eukaryota</taxon>
        <taxon>Metazoa</taxon>
        <taxon>Ecdysozoa</taxon>
        <taxon>Arthropoda</taxon>
        <taxon>Hexapoda</taxon>
        <taxon>Insecta</taxon>
        <taxon>Pterygota</taxon>
        <taxon>Neoptera</taxon>
        <taxon>Endopterygota</taxon>
        <taxon>Hymenoptera</taxon>
        <taxon>Apocrita</taxon>
        <taxon>Proctotrupomorpha</taxon>
        <taxon>Chalcidoidea</taxon>
        <taxon>Aphelinidae</taxon>
        <taxon>Aphelininae</taxon>
        <taxon>Eretmocerus</taxon>
    </lineage>
</organism>
<keyword evidence="2" id="KW-1185">Reference proteome</keyword>
<sequence length="120" mass="14193">MTSTEHDIKWAIDLLTPEPDYEENFLSKNYPWIFWPTVTVGGCAYVNWFMQRPVYAGLPRYGLAAVAGIVLAKVFKDAKYHRESERDQVLRHYIKLHPEDFPPPVRTTYNDEFRDWVPCR</sequence>
<name>A0ACC2NSK2_9HYME</name>
<dbReference type="EMBL" id="CM056743">
    <property type="protein sequence ID" value="KAJ8674121.1"/>
    <property type="molecule type" value="Genomic_DNA"/>
</dbReference>
<evidence type="ECO:0000313" key="1">
    <source>
        <dbReference type="EMBL" id="KAJ8674121.1"/>
    </source>
</evidence>
<gene>
    <name evidence="1" type="ORF">QAD02_005383</name>
</gene>
<comment type="caution">
    <text evidence="1">The sequence shown here is derived from an EMBL/GenBank/DDBJ whole genome shotgun (WGS) entry which is preliminary data.</text>
</comment>